<dbReference type="InterPro" id="IPR050194">
    <property type="entry name" value="Glycosyltransferase_grp1"/>
</dbReference>
<dbReference type="CDD" id="cd03808">
    <property type="entry name" value="GT4_CapM-like"/>
    <property type="match status" value="1"/>
</dbReference>
<dbReference type="InterPro" id="IPR001296">
    <property type="entry name" value="Glyco_trans_1"/>
</dbReference>
<comment type="caution">
    <text evidence="3">The sequence shown here is derived from an EMBL/GenBank/DDBJ whole genome shotgun (WGS) entry which is preliminary data.</text>
</comment>
<feature type="domain" description="Glycosyl transferase family 1" evidence="1">
    <location>
        <begin position="176"/>
        <end position="339"/>
    </location>
</feature>
<gene>
    <name evidence="3" type="ORF">H8923_03480</name>
</gene>
<sequence>MKVMILANSAEGLYKFRKELILEIKNEHDVIVSVPYNEVYNLKLEAIGCKVINTKIDRRGINPISDFKLLKAYSDLLSDFKPDKIITYTIKCNIYGGIASRLKNIEYYPNITGLGSAFERNKLLKKSIILLYRQGLKKAKKVFFENEENKNVMIKYKIVNSRQSVVLNGAGVNLDEFKFYNLKNDEKTIFLFMGRIMKEKGVEELFSVAKNIKKIYPETVFKILGNFEESYKDEIEKLSRDKIIEYYGRVDDVKPYIKSSQCIVLPSYHEGMSNTLLEAASMGRPIITNNISGCREAVNKNKNGFLCTPKDEKDLYIKIKRFIELPFEEKMNMGKESRNHIEKYFNKADVVNITMMNIFNN</sequence>
<accession>A0ABR7JLL2</accession>
<dbReference type="Gene3D" id="3.40.50.2000">
    <property type="entry name" value="Glycogen Phosphorylase B"/>
    <property type="match status" value="2"/>
</dbReference>
<organism evidence="3 4">
    <name type="scientific">Romboutsia faecis</name>
    <dbReference type="NCBI Taxonomy" id="2764597"/>
    <lineage>
        <taxon>Bacteria</taxon>
        <taxon>Bacillati</taxon>
        <taxon>Bacillota</taxon>
        <taxon>Clostridia</taxon>
        <taxon>Peptostreptococcales</taxon>
        <taxon>Peptostreptococcaceae</taxon>
        <taxon>Romboutsia</taxon>
    </lineage>
</organism>
<dbReference type="Pfam" id="PF00534">
    <property type="entry name" value="Glycos_transf_1"/>
    <property type="match status" value="1"/>
</dbReference>
<reference evidence="3 4" key="1">
    <citation type="submission" date="2020-08" db="EMBL/GenBank/DDBJ databases">
        <authorList>
            <person name="Liu C."/>
            <person name="Sun Q."/>
        </authorList>
    </citation>
    <scope>NUCLEOTIDE SEQUENCE [LARGE SCALE GENOMIC DNA]</scope>
    <source>
        <strain evidence="3 4">NSJ-18</strain>
    </source>
</reference>
<dbReference type="RefSeq" id="WP_153923675.1">
    <property type="nucleotide sequence ID" value="NZ_JACRWE010000002.1"/>
</dbReference>
<proteinExistence type="predicted"/>
<dbReference type="EMBL" id="JACRWE010000002">
    <property type="protein sequence ID" value="MBC5995808.1"/>
    <property type="molecule type" value="Genomic_DNA"/>
</dbReference>
<evidence type="ECO:0000259" key="1">
    <source>
        <dbReference type="Pfam" id="PF00534"/>
    </source>
</evidence>
<dbReference type="Proteomes" id="UP000609849">
    <property type="component" value="Unassembled WGS sequence"/>
</dbReference>
<protein>
    <submittedName>
        <fullName evidence="3">Glycosyltransferase family 4 protein</fullName>
    </submittedName>
</protein>
<dbReference type="SUPFAM" id="SSF53756">
    <property type="entry name" value="UDP-Glycosyltransferase/glycogen phosphorylase"/>
    <property type="match status" value="1"/>
</dbReference>
<dbReference type="Pfam" id="PF13477">
    <property type="entry name" value="Glyco_trans_4_2"/>
    <property type="match status" value="1"/>
</dbReference>
<dbReference type="PANTHER" id="PTHR45947">
    <property type="entry name" value="SULFOQUINOVOSYL TRANSFERASE SQD2"/>
    <property type="match status" value="1"/>
</dbReference>
<evidence type="ECO:0000259" key="2">
    <source>
        <dbReference type="Pfam" id="PF13477"/>
    </source>
</evidence>
<dbReference type="InterPro" id="IPR028098">
    <property type="entry name" value="Glyco_trans_4-like_N"/>
</dbReference>
<keyword evidence="4" id="KW-1185">Reference proteome</keyword>
<evidence type="ECO:0000313" key="3">
    <source>
        <dbReference type="EMBL" id="MBC5995808.1"/>
    </source>
</evidence>
<name>A0ABR7JLL2_9FIRM</name>
<dbReference type="PANTHER" id="PTHR45947:SF3">
    <property type="entry name" value="SULFOQUINOVOSYL TRANSFERASE SQD2"/>
    <property type="match status" value="1"/>
</dbReference>
<evidence type="ECO:0000313" key="4">
    <source>
        <dbReference type="Proteomes" id="UP000609849"/>
    </source>
</evidence>
<feature type="domain" description="Glycosyltransferase subfamily 4-like N-terminal" evidence="2">
    <location>
        <begin position="2"/>
        <end position="146"/>
    </location>
</feature>